<evidence type="ECO:0000313" key="1">
    <source>
        <dbReference type="EMBL" id="RHZ51969.1"/>
    </source>
</evidence>
<protein>
    <submittedName>
        <fullName evidence="1">Uncharacterized protein</fullName>
    </submittedName>
</protein>
<organism evidence="1 2">
    <name type="scientific">Diversispora epigaea</name>
    <dbReference type="NCBI Taxonomy" id="1348612"/>
    <lineage>
        <taxon>Eukaryota</taxon>
        <taxon>Fungi</taxon>
        <taxon>Fungi incertae sedis</taxon>
        <taxon>Mucoromycota</taxon>
        <taxon>Glomeromycotina</taxon>
        <taxon>Glomeromycetes</taxon>
        <taxon>Diversisporales</taxon>
        <taxon>Diversisporaceae</taxon>
        <taxon>Diversispora</taxon>
    </lineage>
</organism>
<comment type="caution">
    <text evidence="1">The sequence shown here is derived from an EMBL/GenBank/DDBJ whole genome shotgun (WGS) entry which is preliminary data.</text>
</comment>
<name>A0A397GNW3_9GLOM</name>
<accession>A0A397GNW3</accession>
<sequence length="114" mass="13377">MNQVELNKKVAKALTESNDFEKTEEIVSEELILNDNVIVLIENIWIKKNINLSSKIILDNIDKILEDNIINKLDNEENEYFNIDNNKIDIENNKKKGIIDYNLKDLINKFENNN</sequence>
<evidence type="ECO:0000313" key="2">
    <source>
        <dbReference type="Proteomes" id="UP000266861"/>
    </source>
</evidence>
<dbReference type="Proteomes" id="UP000266861">
    <property type="component" value="Unassembled WGS sequence"/>
</dbReference>
<dbReference type="AlphaFoldDB" id="A0A397GNW3"/>
<keyword evidence="2" id="KW-1185">Reference proteome</keyword>
<gene>
    <name evidence="1" type="ORF">Glove_467g2</name>
</gene>
<reference evidence="1 2" key="1">
    <citation type="submission" date="2018-08" db="EMBL/GenBank/DDBJ databases">
        <title>Genome and evolution of the arbuscular mycorrhizal fungus Diversispora epigaea (formerly Glomus versiforme) and its bacterial endosymbionts.</title>
        <authorList>
            <person name="Sun X."/>
            <person name="Fei Z."/>
            <person name="Harrison M."/>
        </authorList>
    </citation>
    <scope>NUCLEOTIDE SEQUENCE [LARGE SCALE GENOMIC DNA]</scope>
    <source>
        <strain evidence="1 2">IT104</strain>
    </source>
</reference>
<dbReference type="EMBL" id="PQFF01000409">
    <property type="protein sequence ID" value="RHZ51969.1"/>
    <property type="molecule type" value="Genomic_DNA"/>
</dbReference>
<dbReference type="OrthoDB" id="2399958at2759"/>
<proteinExistence type="predicted"/>